<comment type="pathway">
    <text evidence="2">Cell wall biogenesis; cell wall polysaccharide biosynthesis.</text>
</comment>
<dbReference type="SUPFAM" id="SSF55166">
    <property type="entry name" value="Hedgehog/DD-peptidase"/>
    <property type="match status" value="1"/>
</dbReference>
<comment type="similarity">
    <text evidence="10">Belongs to the peptidase M15 family.</text>
</comment>
<dbReference type="GO" id="GO:0046872">
    <property type="term" value="F:metal ion binding"/>
    <property type="evidence" value="ECO:0007669"/>
    <property type="project" value="UniProtKB-KW"/>
</dbReference>
<accession>A0A4R2KVY3</accession>
<keyword evidence="5" id="KW-0732">Signal</keyword>
<keyword evidence="14" id="KW-1185">Reference proteome</keyword>
<evidence type="ECO:0000256" key="8">
    <source>
        <dbReference type="ARBA" id="ARBA00023049"/>
    </source>
</evidence>
<name>A0A4R2KVY3_9FIRM</name>
<protein>
    <recommendedName>
        <fullName evidence="11">Murein endopeptidase K</fullName>
    </recommendedName>
</protein>
<dbReference type="GO" id="GO:0006508">
    <property type="term" value="P:proteolysis"/>
    <property type="evidence" value="ECO:0007669"/>
    <property type="project" value="UniProtKB-KW"/>
</dbReference>
<organism evidence="13 14">
    <name type="scientific">Marinisporobacter balticus</name>
    <dbReference type="NCBI Taxonomy" id="2018667"/>
    <lineage>
        <taxon>Bacteria</taxon>
        <taxon>Bacillati</taxon>
        <taxon>Bacillota</taxon>
        <taxon>Clostridia</taxon>
        <taxon>Peptostreptococcales</taxon>
        <taxon>Thermotaleaceae</taxon>
        <taxon>Marinisporobacter</taxon>
    </lineage>
</organism>
<dbReference type="GO" id="GO:0008237">
    <property type="term" value="F:metallopeptidase activity"/>
    <property type="evidence" value="ECO:0007669"/>
    <property type="project" value="UniProtKB-KW"/>
</dbReference>
<evidence type="ECO:0000313" key="13">
    <source>
        <dbReference type="EMBL" id="TCO78003.1"/>
    </source>
</evidence>
<keyword evidence="8" id="KW-0482">Metalloprotease</keyword>
<evidence type="ECO:0000256" key="10">
    <source>
        <dbReference type="ARBA" id="ARBA00093448"/>
    </source>
</evidence>
<comment type="cofactor">
    <cofactor evidence="1">
        <name>Zn(2+)</name>
        <dbReference type="ChEBI" id="CHEBI:29105"/>
    </cofactor>
</comment>
<reference evidence="13 14" key="1">
    <citation type="submission" date="2019-03" db="EMBL/GenBank/DDBJ databases">
        <title>Genomic Encyclopedia of Type Strains, Phase IV (KMG-IV): sequencing the most valuable type-strain genomes for metagenomic binning, comparative biology and taxonomic classification.</title>
        <authorList>
            <person name="Goeker M."/>
        </authorList>
    </citation>
    <scope>NUCLEOTIDE SEQUENCE [LARGE SCALE GENOMIC DNA]</scope>
    <source>
        <strain evidence="13 14">DSM 102940</strain>
    </source>
</reference>
<dbReference type="AlphaFoldDB" id="A0A4R2KVY3"/>
<gene>
    <name evidence="13" type="ORF">EV214_105102</name>
</gene>
<dbReference type="RefSeq" id="WP_243116567.1">
    <property type="nucleotide sequence ID" value="NZ_SLWV01000005.1"/>
</dbReference>
<proteinExistence type="inferred from homology"/>
<feature type="domain" description="Peptidase M15A C-terminal" evidence="12">
    <location>
        <begin position="13"/>
        <end position="112"/>
    </location>
</feature>
<dbReference type="InterPro" id="IPR010275">
    <property type="entry name" value="MepK"/>
</dbReference>
<sequence>MFKIVTDINVSKNFKLSEFVCKEGKNEALYDCRLIMMLQEMREKIGRPIIINSGYRSPAYNKKINGSPKSQHILGKAADIRIVGFSPEEIAKLAVKMGFTGIGIYDTFTHVDVRDNPHPRGYAYWDMR</sequence>
<dbReference type="Proteomes" id="UP000294919">
    <property type="component" value="Unassembled WGS sequence"/>
</dbReference>
<dbReference type="Gene3D" id="3.30.1380.10">
    <property type="match status" value="1"/>
</dbReference>
<dbReference type="Pfam" id="PF08291">
    <property type="entry name" value="Peptidase_M15_3"/>
    <property type="match status" value="1"/>
</dbReference>
<keyword evidence="4" id="KW-0479">Metal-binding</keyword>
<comment type="caution">
    <text evidence="13">The sequence shown here is derived from an EMBL/GenBank/DDBJ whole genome shotgun (WGS) entry which is preliminary data.</text>
</comment>
<evidence type="ECO:0000256" key="11">
    <source>
        <dbReference type="ARBA" id="ARBA00093666"/>
    </source>
</evidence>
<evidence type="ECO:0000256" key="2">
    <source>
        <dbReference type="ARBA" id="ARBA00004776"/>
    </source>
</evidence>
<keyword evidence="3" id="KW-0645">Protease</keyword>
<evidence type="ECO:0000256" key="6">
    <source>
        <dbReference type="ARBA" id="ARBA00022801"/>
    </source>
</evidence>
<evidence type="ECO:0000256" key="7">
    <source>
        <dbReference type="ARBA" id="ARBA00022833"/>
    </source>
</evidence>
<evidence type="ECO:0000256" key="3">
    <source>
        <dbReference type="ARBA" id="ARBA00022670"/>
    </source>
</evidence>
<dbReference type="InterPro" id="IPR009045">
    <property type="entry name" value="Zn_M74/Hedgehog-like"/>
</dbReference>
<evidence type="ECO:0000256" key="9">
    <source>
        <dbReference type="ARBA" id="ARBA00023316"/>
    </source>
</evidence>
<keyword evidence="9" id="KW-0961">Cell wall biogenesis/degradation</keyword>
<dbReference type="GO" id="GO:0071555">
    <property type="term" value="P:cell wall organization"/>
    <property type="evidence" value="ECO:0007669"/>
    <property type="project" value="UniProtKB-KW"/>
</dbReference>
<dbReference type="EMBL" id="SLWV01000005">
    <property type="protein sequence ID" value="TCO78003.1"/>
    <property type="molecule type" value="Genomic_DNA"/>
</dbReference>
<keyword evidence="6" id="KW-0378">Hydrolase</keyword>
<dbReference type="PANTHER" id="PTHR37425:SF1">
    <property type="entry name" value="OUTER MEMBRANE PROTEIN"/>
    <property type="match status" value="1"/>
</dbReference>
<evidence type="ECO:0000256" key="4">
    <source>
        <dbReference type="ARBA" id="ARBA00022723"/>
    </source>
</evidence>
<evidence type="ECO:0000313" key="14">
    <source>
        <dbReference type="Proteomes" id="UP000294919"/>
    </source>
</evidence>
<evidence type="ECO:0000259" key="12">
    <source>
        <dbReference type="Pfam" id="PF08291"/>
    </source>
</evidence>
<evidence type="ECO:0000256" key="1">
    <source>
        <dbReference type="ARBA" id="ARBA00001947"/>
    </source>
</evidence>
<keyword evidence="7" id="KW-0862">Zinc</keyword>
<dbReference type="InterPro" id="IPR013230">
    <property type="entry name" value="Peptidase_M15A_C"/>
</dbReference>
<evidence type="ECO:0000256" key="5">
    <source>
        <dbReference type="ARBA" id="ARBA00022729"/>
    </source>
</evidence>
<dbReference type="PANTHER" id="PTHR37425">
    <property type="match status" value="1"/>
</dbReference>